<dbReference type="EMBL" id="CP058215">
    <property type="protein sequence ID" value="QLC50298.1"/>
    <property type="molecule type" value="Genomic_DNA"/>
</dbReference>
<dbReference type="PROSITE" id="PS50059">
    <property type="entry name" value="FKBP_PPIASE"/>
    <property type="match status" value="1"/>
</dbReference>
<dbReference type="EC" id="5.2.1.8" evidence="9"/>
<name>A0A7D5E8B0_9EURY</name>
<comment type="similarity">
    <text evidence="3 9">Belongs to the FKBP-type PPIase family.</text>
</comment>
<dbReference type="InterPro" id="IPR046357">
    <property type="entry name" value="PPIase_dom_sf"/>
</dbReference>
<proteinExistence type="inferred from homology"/>
<evidence type="ECO:0000256" key="4">
    <source>
        <dbReference type="ARBA" id="ARBA00022490"/>
    </source>
</evidence>
<dbReference type="PANTHER" id="PTHR47861">
    <property type="entry name" value="FKBP-TYPE PEPTIDYL-PROLYL CIS-TRANS ISOMERASE SLYD"/>
    <property type="match status" value="1"/>
</dbReference>
<dbReference type="GO" id="GO:0003755">
    <property type="term" value="F:peptidyl-prolyl cis-trans isomerase activity"/>
    <property type="evidence" value="ECO:0007669"/>
    <property type="project" value="UniProtKB-UniRule"/>
</dbReference>
<organism evidence="11 12">
    <name type="scientific">Methanolobus zinderi</name>
    <dbReference type="NCBI Taxonomy" id="536044"/>
    <lineage>
        <taxon>Archaea</taxon>
        <taxon>Methanobacteriati</taxon>
        <taxon>Methanobacteriota</taxon>
        <taxon>Stenosarchaea group</taxon>
        <taxon>Methanomicrobia</taxon>
        <taxon>Methanosarcinales</taxon>
        <taxon>Methanosarcinaceae</taxon>
        <taxon>Methanolobus</taxon>
    </lineage>
</organism>
<keyword evidence="4" id="KW-0963">Cytoplasm</keyword>
<dbReference type="PROSITE" id="PS51257">
    <property type="entry name" value="PROKAR_LIPOPROTEIN"/>
    <property type="match status" value="1"/>
</dbReference>
<reference evidence="11 12" key="1">
    <citation type="submission" date="2020-06" db="EMBL/GenBank/DDBJ databases">
        <title>Methanolobus halotolerans sp. nov., isolated from a saline lake Tus in Siberia.</title>
        <authorList>
            <person name="Shen Y."/>
            <person name="Chen S.-C."/>
            <person name="Lai M.-C."/>
            <person name="Huang H.-H."/>
            <person name="Chiu H.-H."/>
            <person name="Tang S.-L."/>
            <person name="Rogozin D.Y."/>
            <person name="Degermendzhy A.G."/>
        </authorList>
    </citation>
    <scope>NUCLEOTIDE SEQUENCE [LARGE SCALE GENOMIC DNA]</scope>
    <source>
        <strain evidence="11 12">DSM 21339</strain>
    </source>
</reference>
<keyword evidence="12" id="KW-1185">Reference proteome</keyword>
<dbReference type="SUPFAM" id="SSF54534">
    <property type="entry name" value="FKBP-like"/>
    <property type="match status" value="1"/>
</dbReference>
<keyword evidence="5 8" id="KW-0697">Rotamase</keyword>
<dbReference type="Proteomes" id="UP000509594">
    <property type="component" value="Chromosome"/>
</dbReference>
<feature type="domain" description="PPIase FKBP-type" evidence="10">
    <location>
        <begin position="35"/>
        <end position="123"/>
    </location>
</feature>
<evidence type="ECO:0000256" key="3">
    <source>
        <dbReference type="ARBA" id="ARBA00006577"/>
    </source>
</evidence>
<accession>A0A7D5E8B0</accession>
<comment type="subcellular location">
    <subcellularLocation>
        <location evidence="2">Cytoplasm</location>
    </subcellularLocation>
</comment>
<keyword evidence="7 8" id="KW-0413">Isomerase</keyword>
<dbReference type="PANTHER" id="PTHR47861:SF3">
    <property type="entry name" value="FKBP-TYPE PEPTIDYL-PROLYL CIS-TRANS ISOMERASE SLYD"/>
    <property type="match status" value="1"/>
</dbReference>
<evidence type="ECO:0000256" key="5">
    <source>
        <dbReference type="ARBA" id="ARBA00023110"/>
    </source>
</evidence>
<dbReference type="AlphaFoldDB" id="A0A7D5E8B0"/>
<evidence type="ECO:0000256" key="2">
    <source>
        <dbReference type="ARBA" id="ARBA00004496"/>
    </source>
</evidence>
<evidence type="ECO:0000256" key="1">
    <source>
        <dbReference type="ARBA" id="ARBA00000971"/>
    </source>
</evidence>
<evidence type="ECO:0000256" key="9">
    <source>
        <dbReference type="RuleBase" id="RU003915"/>
    </source>
</evidence>
<evidence type="ECO:0000256" key="8">
    <source>
        <dbReference type="PROSITE-ProRule" id="PRU00277"/>
    </source>
</evidence>
<evidence type="ECO:0000256" key="6">
    <source>
        <dbReference type="ARBA" id="ARBA00023186"/>
    </source>
</evidence>
<dbReference type="GO" id="GO:0042026">
    <property type="term" value="P:protein refolding"/>
    <property type="evidence" value="ECO:0007669"/>
    <property type="project" value="UniProtKB-ARBA"/>
</dbReference>
<dbReference type="Gene3D" id="3.10.50.40">
    <property type="match status" value="1"/>
</dbReference>
<dbReference type="GO" id="GO:0005737">
    <property type="term" value="C:cytoplasm"/>
    <property type="evidence" value="ECO:0007669"/>
    <property type="project" value="UniProtKB-SubCell"/>
</dbReference>
<sequence length="190" mass="19993">MKRTLLLLLLISVLASGCTSPDGGDTGSSAVVESGDFVTVNYVGELEDGTVFDTSIEQVAQDEGIYNPGRSYEPLGFVVGSGQMIPGFDEAVIGMSVGEEKTVEIPPEEAYGEYSSELVFDVPMEQFESANITPVAGESIAIQGRPCTIVEVSEENVTLDCNHQLAGETLVFTIELVSIGDAEGNSSSIA</sequence>
<dbReference type="GeneID" id="55821731"/>
<evidence type="ECO:0000256" key="7">
    <source>
        <dbReference type="ARBA" id="ARBA00023235"/>
    </source>
</evidence>
<dbReference type="InterPro" id="IPR001179">
    <property type="entry name" value="PPIase_FKBP_dom"/>
</dbReference>
<keyword evidence="6" id="KW-0143">Chaperone</keyword>
<dbReference type="KEGG" id="mzi:HWN40_08610"/>
<protein>
    <recommendedName>
        <fullName evidence="9">Peptidyl-prolyl cis-trans isomerase</fullName>
        <ecNumber evidence="9">5.2.1.8</ecNumber>
    </recommendedName>
</protein>
<evidence type="ECO:0000313" key="11">
    <source>
        <dbReference type="EMBL" id="QLC50298.1"/>
    </source>
</evidence>
<dbReference type="Pfam" id="PF00254">
    <property type="entry name" value="FKBP_C"/>
    <property type="match status" value="1"/>
</dbReference>
<evidence type="ECO:0000313" key="12">
    <source>
        <dbReference type="Proteomes" id="UP000509594"/>
    </source>
</evidence>
<comment type="catalytic activity">
    <reaction evidence="1 8 9">
        <text>[protein]-peptidylproline (omega=180) = [protein]-peptidylproline (omega=0)</text>
        <dbReference type="Rhea" id="RHEA:16237"/>
        <dbReference type="Rhea" id="RHEA-COMP:10747"/>
        <dbReference type="Rhea" id="RHEA-COMP:10748"/>
        <dbReference type="ChEBI" id="CHEBI:83833"/>
        <dbReference type="ChEBI" id="CHEBI:83834"/>
        <dbReference type="EC" id="5.2.1.8"/>
    </reaction>
</comment>
<gene>
    <name evidence="11" type="ORF">HWN40_08610</name>
</gene>
<dbReference type="RefSeq" id="WP_176965354.1">
    <property type="nucleotide sequence ID" value="NZ_CP058215.1"/>
</dbReference>
<evidence type="ECO:0000259" key="10">
    <source>
        <dbReference type="PROSITE" id="PS50059"/>
    </source>
</evidence>
<dbReference type="OrthoDB" id="8615at2157"/>